<proteinExistence type="predicted"/>
<organism evidence="1 2">
    <name type="scientific">Lactarius akahatsu</name>
    <dbReference type="NCBI Taxonomy" id="416441"/>
    <lineage>
        <taxon>Eukaryota</taxon>
        <taxon>Fungi</taxon>
        <taxon>Dikarya</taxon>
        <taxon>Basidiomycota</taxon>
        <taxon>Agaricomycotina</taxon>
        <taxon>Agaricomycetes</taxon>
        <taxon>Russulales</taxon>
        <taxon>Russulaceae</taxon>
        <taxon>Lactarius</taxon>
    </lineage>
</organism>
<evidence type="ECO:0000313" key="1">
    <source>
        <dbReference type="EMBL" id="KAH8990973.1"/>
    </source>
</evidence>
<protein>
    <submittedName>
        <fullName evidence="1">Uncharacterized protein</fullName>
    </submittedName>
</protein>
<keyword evidence="2" id="KW-1185">Reference proteome</keyword>
<dbReference type="AlphaFoldDB" id="A0AAD4LJN3"/>
<comment type="caution">
    <text evidence="1">The sequence shown here is derived from an EMBL/GenBank/DDBJ whole genome shotgun (WGS) entry which is preliminary data.</text>
</comment>
<name>A0AAD4LJN3_9AGAM</name>
<gene>
    <name evidence="1" type="ORF">EDB92DRAFT_1862315</name>
</gene>
<dbReference type="EMBL" id="JAKELL010000028">
    <property type="protein sequence ID" value="KAH8990973.1"/>
    <property type="molecule type" value="Genomic_DNA"/>
</dbReference>
<evidence type="ECO:0000313" key="2">
    <source>
        <dbReference type="Proteomes" id="UP001201163"/>
    </source>
</evidence>
<accession>A0AAD4LJN3</accession>
<dbReference type="Proteomes" id="UP001201163">
    <property type="component" value="Unassembled WGS sequence"/>
</dbReference>
<sequence length="53" mass="6052">MRHHRTDFIGDMAFGGGFEIMKAGRDIDGVWTHLESGMWYVHTRVLSVCSNLL</sequence>
<reference evidence="1" key="1">
    <citation type="submission" date="2022-01" db="EMBL/GenBank/DDBJ databases">
        <title>Comparative genomics reveals a dynamic genome evolution in the ectomycorrhizal milk-cap (Lactarius) mushrooms.</title>
        <authorList>
            <consortium name="DOE Joint Genome Institute"/>
            <person name="Lebreton A."/>
            <person name="Tang N."/>
            <person name="Kuo A."/>
            <person name="LaButti K."/>
            <person name="Drula E."/>
            <person name="Barry K."/>
            <person name="Clum A."/>
            <person name="Lipzen A."/>
            <person name="Mousain D."/>
            <person name="Ng V."/>
            <person name="Wang R."/>
            <person name="Wang X."/>
            <person name="Dai Y."/>
            <person name="Henrissat B."/>
            <person name="Grigoriev I.V."/>
            <person name="Guerin-Laguette A."/>
            <person name="Yu F."/>
            <person name="Martin F.M."/>
        </authorList>
    </citation>
    <scope>NUCLEOTIDE SEQUENCE</scope>
    <source>
        <strain evidence="1">QP</strain>
    </source>
</reference>